<dbReference type="EMBL" id="KB096742">
    <property type="protein sequence ID" value="ESO02122.1"/>
    <property type="molecule type" value="Genomic_DNA"/>
</dbReference>
<dbReference type="OrthoDB" id="1932706at2759"/>
<dbReference type="eggNOG" id="ENOG502QS30">
    <property type="taxonomic scope" value="Eukaryota"/>
</dbReference>
<dbReference type="Pfam" id="PF12090">
    <property type="entry name" value="Spt20_SEP"/>
    <property type="match status" value="1"/>
</dbReference>
<feature type="domain" description="Spt20-like SEP" evidence="2">
    <location>
        <begin position="37"/>
        <end position="183"/>
    </location>
</feature>
<dbReference type="HOGENOM" id="CLU_1373583_0_0_1"/>
<dbReference type="PANTHER" id="PTHR13526:SF8">
    <property type="entry name" value="TRANSCRIPTION FACTOR SPT20 HOMOLOG"/>
    <property type="match status" value="1"/>
</dbReference>
<evidence type="ECO:0000313" key="5">
    <source>
        <dbReference type="Proteomes" id="UP000015101"/>
    </source>
</evidence>
<dbReference type="CTD" id="20199141"/>
<evidence type="ECO:0000313" key="3">
    <source>
        <dbReference type="EMBL" id="ESO02122.1"/>
    </source>
</evidence>
<evidence type="ECO:0000259" key="2">
    <source>
        <dbReference type="Pfam" id="PF12090"/>
    </source>
</evidence>
<dbReference type="Proteomes" id="UP000015101">
    <property type="component" value="Unassembled WGS sequence"/>
</dbReference>
<dbReference type="InterPro" id="IPR046468">
    <property type="entry name" value="Spt20-like_SEP"/>
</dbReference>
<reference evidence="4" key="3">
    <citation type="submission" date="2015-06" db="UniProtKB">
        <authorList>
            <consortium name="EnsemblMetazoa"/>
        </authorList>
    </citation>
    <scope>IDENTIFICATION</scope>
</reference>
<dbReference type="AlphaFoldDB" id="T1ERE1"/>
<dbReference type="InParanoid" id="T1ERE1"/>
<evidence type="ECO:0000313" key="4">
    <source>
        <dbReference type="EnsemblMetazoa" id="HelroP161359"/>
    </source>
</evidence>
<protein>
    <recommendedName>
        <fullName evidence="2">Spt20-like SEP domain-containing protein</fullName>
    </recommendedName>
</protein>
<comment type="similarity">
    <text evidence="1">Belongs to the SPT20 family.</text>
</comment>
<dbReference type="OMA" id="CDSERIW"/>
<name>T1ERE1_HELRO</name>
<sequence>MCQKDNNDKQSKLRENKNQDFSTQTNILSSFVEQERLNTLIINLYPGNEGYSIMLRTNGGLQEVETTRLAYEDDDILHYIDKETIPPALIDLFDNIEDNIFHSGCIIAEIRDYRHLTDNVFHTNYVLLKPNDHSLVCDVNALVGRSSAKWSYQDRLTLESKLLLKTVDPLCLEASQQVFFITSQTSSQKPALKSSTLKK</sequence>
<reference evidence="3 5" key="2">
    <citation type="journal article" date="2013" name="Nature">
        <title>Insights into bilaterian evolution from three spiralian genomes.</title>
        <authorList>
            <person name="Simakov O."/>
            <person name="Marletaz F."/>
            <person name="Cho S.J."/>
            <person name="Edsinger-Gonzales E."/>
            <person name="Havlak P."/>
            <person name="Hellsten U."/>
            <person name="Kuo D.H."/>
            <person name="Larsson T."/>
            <person name="Lv J."/>
            <person name="Arendt D."/>
            <person name="Savage R."/>
            <person name="Osoegawa K."/>
            <person name="de Jong P."/>
            <person name="Grimwood J."/>
            <person name="Chapman J.A."/>
            <person name="Shapiro H."/>
            <person name="Aerts A."/>
            <person name="Otillar R.P."/>
            <person name="Terry A.Y."/>
            <person name="Boore J.L."/>
            <person name="Grigoriev I.V."/>
            <person name="Lindberg D.R."/>
            <person name="Seaver E.C."/>
            <person name="Weisblat D.A."/>
            <person name="Putnam N.H."/>
            <person name="Rokhsar D.S."/>
        </authorList>
    </citation>
    <scope>NUCLEOTIDE SEQUENCE</scope>
</reference>
<dbReference type="EMBL" id="AMQM01000800">
    <property type="status" value="NOT_ANNOTATED_CDS"/>
    <property type="molecule type" value="Genomic_DNA"/>
</dbReference>
<reference evidence="5" key="1">
    <citation type="submission" date="2012-12" db="EMBL/GenBank/DDBJ databases">
        <authorList>
            <person name="Hellsten U."/>
            <person name="Grimwood J."/>
            <person name="Chapman J.A."/>
            <person name="Shapiro H."/>
            <person name="Aerts A."/>
            <person name="Otillar R.P."/>
            <person name="Terry A.Y."/>
            <person name="Boore J.L."/>
            <person name="Simakov O."/>
            <person name="Marletaz F."/>
            <person name="Cho S.-J."/>
            <person name="Edsinger-Gonzales E."/>
            <person name="Havlak P."/>
            <person name="Kuo D.-H."/>
            <person name="Larsson T."/>
            <person name="Lv J."/>
            <person name="Arendt D."/>
            <person name="Savage R."/>
            <person name="Osoegawa K."/>
            <person name="de Jong P."/>
            <person name="Lindberg D.R."/>
            <person name="Seaver E.C."/>
            <person name="Weisblat D.A."/>
            <person name="Putnam N.H."/>
            <person name="Grigoriev I.V."/>
            <person name="Rokhsar D.S."/>
        </authorList>
    </citation>
    <scope>NUCLEOTIDE SEQUENCE</scope>
</reference>
<dbReference type="RefSeq" id="XP_009019530.1">
    <property type="nucleotide sequence ID" value="XM_009021282.1"/>
</dbReference>
<organism evidence="4 5">
    <name type="scientific">Helobdella robusta</name>
    <name type="common">Californian leech</name>
    <dbReference type="NCBI Taxonomy" id="6412"/>
    <lineage>
        <taxon>Eukaryota</taxon>
        <taxon>Metazoa</taxon>
        <taxon>Spiralia</taxon>
        <taxon>Lophotrochozoa</taxon>
        <taxon>Annelida</taxon>
        <taxon>Clitellata</taxon>
        <taxon>Hirudinea</taxon>
        <taxon>Rhynchobdellida</taxon>
        <taxon>Glossiphoniidae</taxon>
        <taxon>Helobdella</taxon>
    </lineage>
</organism>
<gene>
    <name evidence="4" type="primary">20199141</name>
    <name evidence="3" type="ORF">HELRODRAFT_161359</name>
</gene>
<dbReference type="PANTHER" id="PTHR13526">
    <property type="entry name" value="TRANSCRIPTION FACTOR SPT20 HOMOLOG"/>
    <property type="match status" value="1"/>
</dbReference>
<dbReference type="GO" id="GO:0003712">
    <property type="term" value="F:transcription coregulator activity"/>
    <property type="evidence" value="ECO:0007669"/>
    <property type="project" value="InterPro"/>
</dbReference>
<dbReference type="GO" id="GO:0000124">
    <property type="term" value="C:SAGA complex"/>
    <property type="evidence" value="ECO:0007669"/>
    <property type="project" value="InterPro"/>
</dbReference>
<proteinExistence type="inferred from homology"/>
<dbReference type="GeneID" id="20199141"/>
<dbReference type="EnsemblMetazoa" id="HelroT161359">
    <property type="protein sequence ID" value="HelroP161359"/>
    <property type="gene ID" value="HelroG161359"/>
</dbReference>
<dbReference type="InterPro" id="IPR021950">
    <property type="entry name" value="Spt20"/>
</dbReference>
<accession>T1ERE1</accession>
<dbReference type="KEGG" id="hro:HELRODRAFT_161359"/>
<keyword evidence="5" id="KW-1185">Reference proteome</keyword>
<dbReference type="STRING" id="6412.T1ERE1"/>
<evidence type="ECO:0000256" key="1">
    <source>
        <dbReference type="ARBA" id="ARBA00009112"/>
    </source>
</evidence>